<sequence>MFPKSQLCLKITRAELTVQETFRMVVFPELEFPATARRKDHDGANSLPCLELDKKFVCLGQVRQSLCATERLGNYNVEIIDVLDANHEIFG</sequence>
<organism evidence="1 2">
    <name type="scientific">Rhizophagus clarus</name>
    <dbReference type="NCBI Taxonomy" id="94130"/>
    <lineage>
        <taxon>Eukaryota</taxon>
        <taxon>Fungi</taxon>
        <taxon>Fungi incertae sedis</taxon>
        <taxon>Mucoromycota</taxon>
        <taxon>Glomeromycotina</taxon>
        <taxon>Glomeromycetes</taxon>
        <taxon>Glomerales</taxon>
        <taxon>Glomeraceae</taxon>
        <taxon>Rhizophagus</taxon>
    </lineage>
</organism>
<comment type="caution">
    <text evidence="1">The sequence shown here is derived from an EMBL/GenBank/DDBJ whole genome shotgun (WGS) entry which is preliminary data.</text>
</comment>
<proteinExistence type="predicted"/>
<protein>
    <submittedName>
        <fullName evidence="1">Uncharacterized protein</fullName>
    </submittedName>
</protein>
<reference evidence="1" key="1">
    <citation type="submission" date="2019-10" db="EMBL/GenBank/DDBJ databases">
        <title>Conservation and host-specific expression of non-tandemly repeated heterogenous ribosome RNA gene in arbuscular mycorrhizal fungi.</title>
        <authorList>
            <person name="Maeda T."/>
            <person name="Kobayashi Y."/>
            <person name="Nakagawa T."/>
            <person name="Ezawa T."/>
            <person name="Yamaguchi K."/>
            <person name="Bino T."/>
            <person name="Nishimoto Y."/>
            <person name="Shigenobu S."/>
            <person name="Kawaguchi M."/>
        </authorList>
    </citation>
    <scope>NUCLEOTIDE SEQUENCE</scope>
    <source>
        <strain evidence="1">HR1</strain>
    </source>
</reference>
<dbReference type="Proteomes" id="UP000615446">
    <property type="component" value="Unassembled WGS sequence"/>
</dbReference>
<dbReference type="EMBL" id="BLAL01000187">
    <property type="protein sequence ID" value="GES89406.1"/>
    <property type="molecule type" value="Genomic_DNA"/>
</dbReference>
<gene>
    <name evidence="1" type="ORF">RCL2_001630500</name>
</gene>
<evidence type="ECO:0000313" key="1">
    <source>
        <dbReference type="EMBL" id="GES89406.1"/>
    </source>
</evidence>
<evidence type="ECO:0000313" key="2">
    <source>
        <dbReference type="Proteomes" id="UP000615446"/>
    </source>
</evidence>
<accession>A0A8H3QRQ9</accession>
<name>A0A8H3QRQ9_9GLOM</name>
<dbReference type="OrthoDB" id="10601017at2759"/>
<dbReference type="AlphaFoldDB" id="A0A8H3QRQ9"/>